<name>A0A8H4VIN3_9HYPO</name>
<reference evidence="2 3" key="1">
    <citation type="journal article" date="2020" name="G3 (Bethesda)">
        <title>Genetic Underpinnings of Host Manipulation by Ophiocordyceps as Revealed by Comparative Transcriptomics.</title>
        <authorList>
            <person name="Will I."/>
            <person name="Das B."/>
            <person name="Trinh T."/>
            <person name="Brachmann A."/>
            <person name="Ohm R.A."/>
            <person name="de Bekker C."/>
        </authorList>
    </citation>
    <scope>NUCLEOTIDE SEQUENCE [LARGE SCALE GENOMIC DNA]</scope>
    <source>
        <strain evidence="2 3">EC05</strain>
    </source>
</reference>
<feature type="signal peptide" evidence="1">
    <location>
        <begin position="1"/>
        <end position="19"/>
    </location>
</feature>
<organism evidence="2 3">
    <name type="scientific">Ophiocordyceps camponoti-floridani</name>
    <dbReference type="NCBI Taxonomy" id="2030778"/>
    <lineage>
        <taxon>Eukaryota</taxon>
        <taxon>Fungi</taxon>
        <taxon>Dikarya</taxon>
        <taxon>Ascomycota</taxon>
        <taxon>Pezizomycotina</taxon>
        <taxon>Sordariomycetes</taxon>
        <taxon>Hypocreomycetidae</taxon>
        <taxon>Hypocreales</taxon>
        <taxon>Ophiocordycipitaceae</taxon>
        <taxon>Ophiocordyceps</taxon>
    </lineage>
</organism>
<comment type="caution">
    <text evidence="2">The sequence shown here is derived from an EMBL/GenBank/DDBJ whole genome shotgun (WGS) entry which is preliminary data.</text>
</comment>
<dbReference type="EMBL" id="JAACLJ010000001">
    <property type="protein sequence ID" value="KAF4596011.1"/>
    <property type="molecule type" value="Genomic_DNA"/>
</dbReference>
<proteinExistence type="predicted"/>
<dbReference type="AlphaFoldDB" id="A0A8H4VIN3"/>
<dbReference type="OrthoDB" id="4867494at2759"/>
<sequence>MLPKIKAVLLASLVGLTTARPETTSSAPSTSPTPFCECGYTYCGSVLMAMDKPWTEKQLAEAYCKTPKASCSNNRPASDAKSALYLCLCDDSSRRTGNHLHLLCGCESCLVVGPDYRGRCETPCREGKGL</sequence>
<keyword evidence="3" id="KW-1185">Reference proteome</keyword>
<evidence type="ECO:0000313" key="2">
    <source>
        <dbReference type="EMBL" id="KAF4596011.1"/>
    </source>
</evidence>
<feature type="chain" id="PRO_5034634231" evidence="1">
    <location>
        <begin position="20"/>
        <end position="130"/>
    </location>
</feature>
<accession>A0A8H4VIN3</accession>
<protein>
    <submittedName>
        <fullName evidence="2">SSCRP protein</fullName>
    </submittedName>
</protein>
<evidence type="ECO:0000256" key="1">
    <source>
        <dbReference type="SAM" id="SignalP"/>
    </source>
</evidence>
<gene>
    <name evidence="2" type="ORF">GQ602_001624</name>
</gene>
<dbReference type="Proteomes" id="UP000562929">
    <property type="component" value="Unassembled WGS sequence"/>
</dbReference>
<keyword evidence="1" id="KW-0732">Signal</keyword>
<evidence type="ECO:0000313" key="3">
    <source>
        <dbReference type="Proteomes" id="UP000562929"/>
    </source>
</evidence>